<evidence type="ECO:0000313" key="10">
    <source>
        <dbReference type="Proteomes" id="UP000838763"/>
    </source>
</evidence>
<protein>
    <recommendedName>
        <fullName evidence="8">Zn(2)-C6 fungal-type domain-containing protein</fullName>
    </recommendedName>
</protein>
<evidence type="ECO:0000256" key="4">
    <source>
        <dbReference type="ARBA" id="ARBA00023125"/>
    </source>
</evidence>
<dbReference type="Proteomes" id="UP000838763">
    <property type="component" value="Unassembled WGS sequence"/>
</dbReference>
<evidence type="ECO:0000256" key="1">
    <source>
        <dbReference type="ARBA" id="ARBA00022723"/>
    </source>
</evidence>
<evidence type="ECO:0000259" key="8">
    <source>
        <dbReference type="Pfam" id="PF00172"/>
    </source>
</evidence>
<dbReference type="PANTHER" id="PTHR36206:SF12">
    <property type="entry name" value="ASPERCRYPTIN BIOSYNTHESIS CLUSTER-SPECIFIC TRANSCRIPTION REGULATOR ATNN-RELATED"/>
    <property type="match status" value="1"/>
</dbReference>
<organism evidence="9 10">
    <name type="scientific">Parascedosporium putredinis</name>
    <dbReference type="NCBI Taxonomy" id="1442378"/>
    <lineage>
        <taxon>Eukaryota</taxon>
        <taxon>Fungi</taxon>
        <taxon>Dikarya</taxon>
        <taxon>Ascomycota</taxon>
        <taxon>Pezizomycotina</taxon>
        <taxon>Sordariomycetes</taxon>
        <taxon>Hypocreomycetidae</taxon>
        <taxon>Microascales</taxon>
        <taxon>Microascaceae</taxon>
        <taxon>Parascedosporium</taxon>
    </lineage>
</organism>
<evidence type="ECO:0000256" key="6">
    <source>
        <dbReference type="ARBA" id="ARBA00023242"/>
    </source>
</evidence>
<feature type="region of interest" description="Disordered" evidence="7">
    <location>
        <begin position="31"/>
        <end position="54"/>
    </location>
</feature>
<dbReference type="Pfam" id="PF00172">
    <property type="entry name" value="Zn_clus"/>
    <property type="match status" value="1"/>
</dbReference>
<dbReference type="GO" id="GO:0000981">
    <property type="term" value="F:DNA-binding transcription factor activity, RNA polymerase II-specific"/>
    <property type="evidence" value="ECO:0007669"/>
    <property type="project" value="InterPro"/>
</dbReference>
<feature type="domain" description="Zn(2)-C6 fungal-type" evidence="8">
    <location>
        <begin position="8"/>
        <end position="35"/>
    </location>
</feature>
<evidence type="ECO:0000313" key="9">
    <source>
        <dbReference type="EMBL" id="CAI4216952.1"/>
    </source>
</evidence>
<keyword evidence="2" id="KW-0862">Zinc</keyword>
<dbReference type="SUPFAM" id="SSF57701">
    <property type="entry name" value="Zn2/Cys6 DNA-binding domain"/>
    <property type="match status" value="1"/>
</dbReference>
<keyword evidence="3" id="KW-0805">Transcription regulation</keyword>
<dbReference type="EMBL" id="CALLCH030000015">
    <property type="protein sequence ID" value="CAI4216952.1"/>
    <property type="molecule type" value="Genomic_DNA"/>
</dbReference>
<name>A0A9P1H549_9PEZI</name>
<keyword evidence="4" id="KW-0238">DNA-binding</keyword>
<comment type="caution">
    <text evidence="9">The sequence shown here is derived from an EMBL/GenBank/DDBJ whole genome shotgun (WGS) entry which is preliminary data.</text>
</comment>
<gene>
    <name evidence="9" type="ORF">PPNO1_LOCUS6596</name>
</gene>
<sequence>SEFRTTIRRVKCDEEKPACVRCTSTGRTCDGYDNDTTGARKMQPQQQSSPNLNPSIAQARSRGLQLAPAVANSSVVGLSPSSSATTPIANSSASSSGVVVAAAVASNTSAASVSSPSVASPPHLFPSSSRVLATVRSLCRLESVEREYLDEFIRAAEEGLSYHIANQDEFWRWAVPKMWTRSQAVRHAIVALGAALRTYRQTDTAQIGGGESGGAAPIGPASPQSEVVLMEHYGRAMAELRGAAAAGGLFAETGEELACILRCFATLESSACLYTDNFKPVIALELYKSRNLSESIQSPSLRICKRFTAPSRNFAAIFLLSAGYGRMEGLTLVAAAEYVVGQRDVLRLRASRLQDRLRQFRDGPSSPRLGEAGYTSMLLDMLHFTCCKELCSSLGRDSPLTPISSPVDYVDPSSEVNYLEVVQIAESIREIIWADPARPRGGKRFMADIGIVCPLHFVVYKCRKETTRQRALAVLEDWPQKENFWDGPEIVRLLRAAGPQTNVVLGREGPLPRSLSQAIAIPKLRERLSGLTITEDMDDECDEEEERAPRKRGRPTP</sequence>
<keyword evidence="10" id="KW-1185">Reference proteome</keyword>
<feature type="non-terminal residue" evidence="9">
    <location>
        <position position="1"/>
    </location>
</feature>
<dbReference type="GO" id="GO:0008270">
    <property type="term" value="F:zinc ion binding"/>
    <property type="evidence" value="ECO:0007669"/>
    <property type="project" value="InterPro"/>
</dbReference>
<evidence type="ECO:0000256" key="5">
    <source>
        <dbReference type="ARBA" id="ARBA00023163"/>
    </source>
</evidence>
<evidence type="ECO:0000256" key="3">
    <source>
        <dbReference type="ARBA" id="ARBA00023015"/>
    </source>
</evidence>
<dbReference type="InterPro" id="IPR052360">
    <property type="entry name" value="Transcr_Regulatory_Proteins"/>
</dbReference>
<dbReference type="GO" id="GO:0003677">
    <property type="term" value="F:DNA binding"/>
    <property type="evidence" value="ECO:0007669"/>
    <property type="project" value="UniProtKB-KW"/>
</dbReference>
<dbReference type="InterPro" id="IPR036864">
    <property type="entry name" value="Zn2-C6_fun-type_DNA-bd_sf"/>
</dbReference>
<dbReference type="OrthoDB" id="3145928at2759"/>
<evidence type="ECO:0000256" key="2">
    <source>
        <dbReference type="ARBA" id="ARBA00022833"/>
    </source>
</evidence>
<dbReference type="AlphaFoldDB" id="A0A9P1H549"/>
<dbReference type="InterPro" id="IPR001138">
    <property type="entry name" value="Zn2Cys6_DnaBD"/>
</dbReference>
<keyword evidence="1" id="KW-0479">Metal-binding</keyword>
<keyword evidence="5" id="KW-0804">Transcription</keyword>
<proteinExistence type="predicted"/>
<reference evidence="9" key="1">
    <citation type="submission" date="2022-11" db="EMBL/GenBank/DDBJ databases">
        <authorList>
            <person name="Scott C."/>
            <person name="Bruce N."/>
        </authorList>
    </citation>
    <scope>NUCLEOTIDE SEQUENCE</scope>
</reference>
<evidence type="ECO:0000256" key="7">
    <source>
        <dbReference type="SAM" id="MobiDB-lite"/>
    </source>
</evidence>
<dbReference type="Gene3D" id="4.10.240.10">
    <property type="entry name" value="Zn(2)-C6 fungal-type DNA-binding domain"/>
    <property type="match status" value="1"/>
</dbReference>
<feature type="region of interest" description="Disordered" evidence="7">
    <location>
        <begin position="532"/>
        <end position="557"/>
    </location>
</feature>
<keyword evidence="6" id="KW-0539">Nucleus</keyword>
<dbReference type="PANTHER" id="PTHR36206">
    <property type="entry name" value="ASPERCRYPTIN BIOSYNTHESIS CLUSTER-SPECIFIC TRANSCRIPTION REGULATOR ATNN-RELATED"/>
    <property type="match status" value="1"/>
</dbReference>
<dbReference type="CDD" id="cd00067">
    <property type="entry name" value="GAL4"/>
    <property type="match status" value="1"/>
</dbReference>
<feature type="compositionally biased region" description="Acidic residues" evidence="7">
    <location>
        <begin position="535"/>
        <end position="546"/>
    </location>
</feature>
<accession>A0A9P1H549</accession>
<feature type="compositionally biased region" description="Low complexity" evidence="7">
    <location>
        <begin position="43"/>
        <end position="54"/>
    </location>
</feature>